<dbReference type="Proteomes" id="UP000520814">
    <property type="component" value="Unassembled WGS sequence"/>
</dbReference>
<proteinExistence type="predicted"/>
<dbReference type="Gene3D" id="3.40.710.10">
    <property type="entry name" value="DD-peptidase/beta-lactamase superfamily"/>
    <property type="match status" value="1"/>
</dbReference>
<dbReference type="EMBL" id="JACHGW010000001">
    <property type="protein sequence ID" value="MBB6048557.1"/>
    <property type="molecule type" value="Genomic_DNA"/>
</dbReference>
<organism evidence="2 3">
    <name type="scientific">Armatimonas rosea</name>
    <dbReference type="NCBI Taxonomy" id="685828"/>
    <lineage>
        <taxon>Bacteria</taxon>
        <taxon>Bacillati</taxon>
        <taxon>Armatimonadota</taxon>
        <taxon>Armatimonadia</taxon>
        <taxon>Armatimonadales</taxon>
        <taxon>Armatimonadaceae</taxon>
        <taxon>Armatimonas</taxon>
    </lineage>
</organism>
<dbReference type="InterPro" id="IPR012338">
    <property type="entry name" value="Beta-lactam/transpept-like"/>
</dbReference>
<keyword evidence="3" id="KW-1185">Reference proteome</keyword>
<name>A0A7W9W5H1_ARMRO</name>
<comment type="caution">
    <text evidence="2">The sequence shown here is derived from an EMBL/GenBank/DDBJ whole genome shotgun (WGS) entry which is preliminary data.</text>
</comment>
<dbReference type="Pfam" id="PF00144">
    <property type="entry name" value="Beta-lactamase"/>
    <property type="match status" value="1"/>
</dbReference>
<dbReference type="PANTHER" id="PTHR43283:SF7">
    <property type="entry name" value="BETA-LACTAMASE-RELATED DOMAIN-CONTAINING PROTEIN"/>
    <property type="match status" value="1"/>
</dbReference>
<accession>A0A7W9W5H1</accession>
<gene>
    <name evidence="2" type="ORF">HNQ39_000319</name>
</gene>
<reference evidence="2 3" key="1">
    <citation type="submission" date="2020-08" db="EMBL/GenBank/DDBJ databases">
        <title>Genomic Encyclopedia of Type Strains, Phase IV (KMG-IV): sequencing the most valuable type-strain genomes for metagenomic binning, comparative biology and taxonomic classification.</title>
        <authorList>
            <person name="Goeker M."/>
        </authorList>
    </citation>
    <scope>NUCLEOTIDE SEQUENCE [LARGE SCALE GENOMIC DNA]</scope>
    <source>
        <strain evidence="2 3">DSM 23562</strain>
    </source>
</reference>
<dbReference type="InterPro" id="IPR001466">
    <property type="entry name" value="Beta-lactam-related"/>
</dbReference>
<feature type="domain" description="Beta-lactamase-related" evidence="1">
    <location>
        <begin position="35"/>
        <end position="295"/>
    </location>
</feature>
<dbReference type="InterPro" id="IPR050789">
    <property type="entry name" value="Diverse_Enzym_Activities"/>
</dbReference>
<dbReference type="PROSITE" id="PS51257">
    <property type="entry name" value="PROKAR_LIPOPROTEIN"/>
    <property type="match status" value="1"/>
</dbReference>
<sequence>MTSLPRSTPEAQGVDSSGIAAFLSACAGSGLELHSLMLVRHGFVVAESWWHPYSSDKRHMLFSLSKSFTATAIGLAVAEGRLSLDDTVVSFFPEKAPASVSENLAAMRVHDLLTMSTGHAVEPMSGLRAETNDWVSSFMAADVPHAPGTHFLYNSLATYMLSAILHKLTGERLRDYLTPRLFVPLGITDPTWEQCPLGIDTGGWGLSVRTEDIAKFGQLYLSEGVWDGVRLLPDGWVANATKKHIANGDNPESDWAQGYGFQFWRCRHGAYRGDGAFGQYCVVLPEQDAVLAITSGVKDMQTVLNHAWAQLLPAFGGRRELTKPAGVGRVFAGTYAFPENDQGLKTLQIESTESQLTLTLDEHTLTGGFGAWLPGETSFRQWHGKPHATAGAAAWSEDNTTLTLRLCSVETPFIAEAICRFEGESVTLHYSLNASFGPTEFAPLVGQRTEV</sequence>
<dbReference type="AlphaFoldDB" id="A0A7W9W5H1"/>
<protein>
    <submittedName>
        <fullName evidence="2">CubicO group peptidase (Beta-lactamase class C family)</fullName>
    </submittedName>
</protein>
<dbReference type="PANTHER" id="PTHR43283">
    <property type="entry name" value="BETA-LACTAMASE-RELATED"/>
    <property type="match status" value="1"/>
</dbReference>
<dbReference type="SUPFAM" id="SSF56601">
    <property type="entry name" value="beta-lactamase/transpeptidase-like"/>
    <property type="match status" value="1"/>
</dbReference>
<evidence type="ECO:0000313" key="3">
    <source>
        <dbReference type="Proteomes" id="UP000520814"/>
    </source>
</evidence>
<evidence type="ECO:0000259" key="1">
    <source>
        <dbReference type="Pfam" id="PF00144"/>
    </source>
</evidence>
<evidence type="ECO:0000313" key="2">
    <source>
        <dbReference type="EMBL" id="MBB6048557.1"/>
    </source>
</evidence>
<dbReference type="RefSeq" id="WP_184192195.1">
    <property type="nucleotide sequence ID" value="NZ_JACHGW010000001.1"/>
</dbReference>